<dbReference type="InterPro" id="IPR036397">
    <property type="entry name" value="RNaseH_sf"/>
</dbReference>
<evidence type="ECO:0000259" key="1">
    <source>
        <dbReference type="PROSITE" id="PS50994"/>
    </source>
</evidence>
<dbReference type="InterPro" id="IPR058913">
    <property type="entry name" value="Integrase_dom_put"/>
</dbReference>
<sequence>MAAVDDTRTDLEIFFNDLISISNQLERNDARADGADRAEYLILVSLDLLRTLCLIKNHIDMRIPVAGDVEAVGGNEEGQNNTGLQNDFNLLIENFQTLIQNYGRNFPFEIDDFDDVFVRQNDNDAGIVDADGVNHPVSRSVGRPKIHITQEQLEAFDDLNFTITKCAQLLGVSRHTILNRRDEYGMPSVRRTYTDIDDNQLDEVISEILRITPNSGERYTIGALRERGLHVQRNRIRQSILRLDPIGRECRRRRTVFRRQYHVHGPNSLWHIDGHHKLIRWRFVIHGGIDGYSRCCVFLRCSGNNKSTTVLEYFMRAVTNWGTPSRVRSDYGGENVLVADYMLRVRGLDRGSFITGASVHNQRIERLWRDVRRVVVQQFSNLFYYMESIGILDPLQEADLFSLHFVFIDRINRSCDELVGQLNHHPMRTANNQSPMQLFVTRCIELYGSQSSVTSELYNINQDEDREIPNPLIYGIENEPRINLNDDHGNIEVPEIQIQLPDRLIETLSDIDVLANDGNFGINTYEHVKHLVSAL</sequence>
<name>A0A7M5X2T5_9CNID</name>
<dbReference type="GO" id="GO:0003676">
    <property type="term" value="F:nucleic acid binding"/>
    <property type="evidence" value="ECO:0007669"/>
    <property type="project" value="InterPro"/>
</dbReference>
<dbReference type="GO" id="GO:0015074">
    <property type="term" value="P:DNA integration"/>
    <property type="evidence" value="ECO:0007669"/>
    <property type="project" value="InterPro"/>
</dbReference>
<accession>A0A7M5X2T5</accession>
<dbReference type="GeneID" id="136806883"/>
<evidence type="ECO:0000313" key="2">
    <source>
        <dbReference type="EnsemblMetazoa" id="CLYHEMP017073.1"/>
    </source>
</evidence>
<feature type="domain" description="Integrase catalytic" evidence="1">
    <location>
        <begin position="262"/>
        <end position="443"/>
    </location>
</feature>
<evidence type="ECO:0000313" key="3">
    <source>
        <dbReference type="Proteomes" id="UP000594262"/>
    </source>
</evidence>
<dbReference type="InterPro" id="IPR012337">
    <property type="entry name" value="RNaseH-like_sf"/>
</dbReference>
<dbReference type="Gene3D" id="3.30.420.10">
    <property type="entry name" value="Ribonuclease H-like superfamily/Ribonuclease H"/>
    <property type="match status" value="1"/>
</dbReference>
<dbReference type="PROSITE" id="PS50994">
    <property type="entry name" value="INTEGRASE"/>
    <property type="match status" value="1"/>
</dbReference>
<dbReference type="Pfam" id="PF24764">
    <property type="entry name" value="rva_4"/>
    <property type="match status" value="1"/>
</dbReference>
<dbReference type="SUPFAM" id="SSF53098">
    <property type="entry name" value="Ribonuclease H-like"/>
    <property type="match status" value="1"/>
</dbReference>
<dbReference type="PANTHER" id="PTHR46791:SF5">
    <property type="entry name" value="CLR5 DOMAIN-CONTAINING PROTEIN-RELATED"/>
    <property type="match status" value="1"/>
</dbReference>
<dbReference type="AlphaFoldDB" id="A0A7M5X2T5"/>
<dbReference type="PANTHER" id="PTHR46791">
    <property type="entry name" value="EXPRESSED PROTEIN"/>
    <property type="match status" value="1"/>
</dbReference>
<protein>
    <recommendedName>
        <fullName evidence="1">Integrase catalytic domain-containing protein</fullName>
    </recommendedName>
</protein>
<dbReference type="RefSeq" id="XP_066919572.1">
    <property type="nucleotide sequence ID" value="XM_067063471.1"/>
</dbReference>
<keyword evidence="3" id="KW-1185">Reference proteome</keyword>
<organism evidence="2 3">
    <name type="scientific">Clytia hemisphaerica</name>
    <dbReference type="NCBI Taxonomy" id="252671"/>
    <lineage>
        <taxon>Eukaryota</taxon>
        <taxon>Metazoa</taxon>
        <taxon>Cnidaria</taxon>
        <taxon>Hydrozoa</taxon>
        <taxon>Hydroidolina</taxon>
        <taxon>Leptothecata</taxon>
        <taxon>Obeliida</taxon>
        <taxon>Clytiidae</taxon>
        <taxon>Clytia</taxon>
    </lineage>
</organism>
<dbReference type="Proteomes" id="UP000594262">
    <property type="component" value="Unplaced"/>
</dbReference>
<dbReference type="InterPro" id="IPR001584">
    <property type="entry name" value="Integrase_cat-core"/>
</dbReference>
<dbReference type="OrthoDB" id="2686689at2759"/>
<proteinExistence type="predicted"/>
<dbReference type="EnsemblMetazoa" id="CLYHEMT017073.1">
    <property type="protein sequence ID" value="CLYHEMP017073.1"/>
    <property type="gene ID" value="CLYHEMG017073"/>
</dbReference>
<reference evidence="2" key="1">
    <citation type="submission" date="2021-01" db="UniProtKB">
        <authorList>
            <consortium name="EnsemblMetazoa"/>
        </authorList>
    </citation>
    <scope>IDENTIFICATION</scope>
</reference>